<dbReference type="Proteomes" id="UP000239001">
    <property type="component" value="Unassembled WGS sequence"/>
</dbReference>
<feature type="region of interest" description="Disordered" evidence="1">
    <location>
        <begin position="274"/>
        <end position="305"/>
    </location>
</feature>
<feature type="compositionally biased region" description="Basic and acidic residues" evidence="1">
    <location>
        <begin position="295"/>
        <end position="305"/>
    </location>
</feature>
<proteinExistence type="predicted"/>
<comment type="caution">
    <text evidence="2">The sequence shown here is derived from an EMBL/GenBank/DDBJ whole genome shotgun (WGS) entry which is preliminary data.</text>
</comment>
<evidence type="ECO:0000313" key="2">
    <source>
        <dbReference type="EMBL" id="PSF33895.1"/>
    </source>
</evidence>
<dbReference type="RefSeq" id="WP_106458581.1">
    <property type="nucleotide sequence ID" value="NZ_PXOH01000028.1"/>
</dbReference>
<dbReference type="AlphaFoldDB" id="A0A2T1LTC6"/>
<reference evidence="2 3" key="2">
    <citation type="submission" date="2018-03" db="EMBL/GenBank/DDBJ databases">
        <authorList>
            <person name="Keele B.F."/>
        </authorList>
    </citation>
    <scope>NUCLEOTIDE SEQUENCE [LARGE SCALE GENOMIC DNA]</scope>
    <source>
        <strain evidence="2 3">CCALA 016</strain>
    </source>
</reference>
<name>A0A2T1LTC6_9CHRO</name>
<evidence type="ECO:0008006" key="4">
    <source>
        <dbReference type="Google" id="ProtNLM"/>
    </source>
</evidence>
<evidence type="ECO:0000256" key="1">
    <source>
        <dbReference type="SAM" id="MobiDB-lite"/>
    </source>
</evidence>
<organism evidence="2 3">
    <name type="scientific">Aphanothece hegewaldii CCALA 016</name>
    <dbReference type="NCBI Taxonomy" id="2107694"/>
    <lineage>
        <taxon>Bacteria</taxon>
        <taxon>Bacillati</taxon>
        <taxon>Cyanobacteriota</taxon>
        <taxon>Cyanophyceae</taxon>
        <taxon>Oscillatoriophycideae</taxon>
        <taxon>Chroococcales</taxon>
        <taxon>Aphanothecaceae</taxon>
        <taxon>Aphanothece</taxon>
    </lineage>
</organism>
<sequence length="305" mass="35796">MNIKVKFYPLTPEIGRKLRKAKLTAAEWRIWSYLVELDPWGDHYIDVRTFTIMSECDVSKATVYRAIAKFQELELFDFQDKGFSIKNQQGISKLTQSAPSDERNTTSPKKLRKGYRKNETEISKMRLDSQICETSLKNETEISKMRLDSQICENQTPEPLPEMVSSSPQTIQTYSDFKKTLSEDERERFFDFVKQQIKNFRDPIKDLEAWLACKNAAGQNRWEVYYKMYQPSLKNKVQNEDSPCVQNLDGSKTKRLSIREEIEQQRQKVLDYYASLPENEEKPETIADNQALEETEPRQEENPDV</sequence>
<evidence type="ECO:0000313" key="3">
    <source>
        <dbReference type="Proteomes" id="UP000239001"/>
    </source>
</evidence>
<reference evidence="2 3" key="1">
    <citation type="submission" date="2018-03" db="EMBL/GenBank/DDBJ databases">
        <title>The ancient ancestry and fast evolution of plastids.</title>
        <authorList>
            <person name="Moore K.R."/>
            <person name="Magnabosco C."/>
            <person name="Momper L."/>
            <person name="Gold D.A."/>
            <person name="Bosak T."/>
            <person name="Fournier G.P."/>
        </authorList>
    </citation>
    <scope>NUCLEOTIDE SEQUENCE [LARGE SCALE GENOMIC DNA]</scope>
    <source>
        <strain evidence="2 3">CCALA 016</strain>
    </source>
</reference>
<dbReference type="EMBL" id="PXOH01000028">
    <property type="protein sequence ID" value="PSF33895.1"/>
    <property type="molecule type" value="Genomic_DNA"/>
</dbReference>
<keyword evidence="3" id="KW-1185">Reference proteome</keyword>
<gene>
    <name evidence="2" type="ORF">C7H19_19420</name>
</gene>
<dbReference type="OrthoDB" id="508414at2"/>
<accession>A0A2T1LTC6</accession>
<protein>
    <recommendedName>
        <fullName evidence="4">Helix-turn-helix domain-containing protein</fullName>
    </recommendedName>
</protein>
<feature type="region of interest" description="Disordered" evidence="1">
    <location>
        <begin position="91"/>
        <end position="115"/>
    </location>
</feature>